<evidence type="ECO:0000313" key="9">
    <source>
        <dbReference type="EMBL" id="ALB35159.1"/>
    </source>
</evidence>
<dbReference type="SUPFAM" id="SSF118290">
    <property type="entry name" value="WRKY DNA-binding domain"/>
    <property type="match status" value="1"/>
</dbReference>
<feature type="region of interest" description="Disordered" evidence="7">
    <location>
        <begin position="58"/>
        <end position="80"/>
    </location>
</feature>
<dbReference type="AlphaFoldDB" id="A0A141E6C0"/>
<dbReference type="GO" id="GO:0003700">
    <property type="term" value="F:DNA-binding transcription factor activity"/>
    <property type="evidence" value="ECO:0007669"/>
    <property type="project" value="InterPro"/>
</dbReference>
<evidence type="ECO:0000256" key="4">
    <source>
        <dbReference type="ARBA" id="ARBA00023163"/>
    </source>
</evidence>
<dbReference type="GO" id="GO:0010193">
    <property type="term" value="P:response to ozone"/>
    <property type="evidence" value="ECO:0007669"/>
    <property type="project" value="UniProtKB-ARBA"/>
</dbReference>
<evidence type="ECO:0000256" key="2">
    <source>
        <dbReference type="ARBA" id="ARBA00023015"/>
    </source>
</evidence>
<accession>A0A141E6C0</accession>
<comment type="similarity">
    <text evidence="6">Belongs to the WRKY group III family.</text>
</comment>
<reference evidence="9" key="1">
    <citation type="submission" date="2015-02" db="EMBL/GenBank/DDBJ databases">
        <title>Cloning and expression analysis of a novel WRKY46-like transcription factor from Indian mulberry, Morus alba L.</title>
        <authorList>
            <person name="Sajeevan R.S."/>
            <person name="Nataraja K.N."/>
        </authorList>
    </citation>
    <scope>NUCLEOTIDE SEQUENCE</scope>
    <source>
        <tissue evidence="9">Leaf</tissue>
    </source>
</reference>
<dbReference type="GO" id="GO:0000976">
    <property type="term" value="F:transcription cis-regulatory region binding"/>
    <property type="evidence" value="ECO:0007669"/>
    <property type="project" value="TreeGrafter"/>
</dbReference>
<organism evidence="9">
    <name type="scientific">Morus alba</name>
    <name type="common">White mulberry</name>
    <dbReference type="NCBI Taxonomy" id="3498"/>
    <lineage>
        <taxon>Eukaryota</taxon>
        <taxon>Viridiplantae</taxon>
        <taxon>Streptophyta</taxon>
        <taxon>Embryophyta</taxon>
        <taxon>Tracheophyta</taxon>
        <taxon>Spermatophyta</taxon>
        <taxon>Magnoliopsida</taxon>
        <taxon>eudicotyledons</taxon>
        <taxon>Gunneridae</taxon>
        <taxon>Pentapetalae</taxon>
        <taxon>rosids</taxon>
        <taxon>fabids</taxon>
        <taxon>Rosales</taxon>
        <taxon>Moraceae</taxon>
        <taxon>Moreae</taxon>
        <taxon>Morus</taxon>
    </lineage>
</organism>
<dbReference type="EMBL" id="KP765436">
    <property type="protein sequence ID" value="ALB35159.1"/>
    <property type="molecule type" value="mRNA"/>
</dbReference>
<comment type="subcellular location">
    <subcellularLocation>
        <location evidence="1">Nucleus</location>
    </subcellularLocation>
</comment>
<sequence>MERTMNLEQKTLINELIQGKELAKQLKNHLQPFSSQEKRNFLVGKILSSYEKALSMLKTSGTDQSNPFESPHSLDNTSPRSVIFDQDYSKHGDVFKKRKVLPRWTEQVKVCMGTGPEGPHEDGYSWRKYGQKDILGTNHPRGYYRCTHRKAQGCLATKQVQRSDQDSSLFEVTYRGRHTCSRPSQLAMASANSLPKHGLRAENIDQFRTHEEQDQEEEKPKQPQATGLEVKTEDFDTNTIEDGRGIFQPFSFLSTPIESENVGRDFFSDIVENGIAGPFSPRFVSPAGSESTSLSVSPWHNMNSFGLANNNVQTSESDLTDILSTPNSVTNSPIGDLDLTLDKVDLELDFPFDSPEFFSSSQCP</sequence>
<dbReference type="GO" id="GO:0005634">
    <property type="term" value="C:nucleus"/>
    <property type="evidence" value="ECO:0007669"/>
    <property type="project" value="UniProtKB-SubCell"/>
</dbReference>
<keyword evidence="2" id="KW-0805">Transcription regulation</keyword>
<feature type="domain" description="WRKY" evidence="8">
    <location>
        <begin position="115"/>
        <end position="183"/>
    </location>
</feature>
<name>A0A141E6C0_MORAL</name>
<dbReference type="InterPro" id="IPR003657">
    <property type="entry name" value="WRKY_dom"/>
</dbReference>
<protein>
    <submittedName>
        <fullName evidence="9">WRKY transcription factor 46-like protein</fullName>
    </submittedName>
</protein>
<evidence type="ECO:0000256" key="5">
    <source>
        <dbReference type="ARBA" id="ARBA00023242"/>
    </source>
</evidence>
<dbReference type="GO" id="GO:0042542">
    <property type="term" value="P:response to hydrogen peroxide"/>
    <property type="evidence" value="ECO:0007669"/>
    <property type="project" value="UniProtKB-ARBA"/>
</dbReference>
<feature type="region of interest" description="Disordered" evidence="7">
    <location>
        <begin position="209"/>
        <end position="233"/>
    </location>
</feature>
<evidence type="ECO:0000256" key="6">
    <source>
        <dbReference type="ARBA" id="ARBA00060850"/>
    </source>
</evidence>
<dbReference type="InterPro" id="IPR044810">
    <property type="entry name" value="WRKY_plant"/>
</dbReference>
<keyword evidence="4" id="KW-0804">Transcription</keyword>
<dbReference type="GO" id="GO:0009751">
    <property type="term" value="P:response to salicylic acid"/>
    <property type="evidence" value="ECO:0007669"/>
    <property type="project" value="UniProtKB-ARBA"/>
</dbReference>
<keyword evidence="3" id="KW-0238">DNA-binding</keyword>
<evidence type="ECO:0000256" key="1">
    <source>
        <dbReference type="ARBA" id="ARBA00004123"/>
    </source>
</evidence>
<dbReference type="SMART" id="SM00774">
    <property type="entry name" value="WRKY"/>
    <property type="match status" value="1"/>
</dbReference>
<dbReference type="GO" id="GO:0010150">
    <property type="term" value="P:leaf senescence"/>
    <property type="evidence" value="ECO:0007669"/>
    <property type="project" value="UniProtKB-ARBA"/>
</dbReference>
<keyword evidence="5" id="KW-0539">Nucleus</keyword>
<evidence type="ECO:0000259" key="8">
    <source>
        <dbReference type="PROSITE" id="PS50811"/>
    </source>
</evidence>
<proteinExistence type="evidence at transcript level"/>
<dbReference type="PANTHER" id="PTHR32096:SF133">
    <property type="entry name" value="WRKY TRANSCRIPTION FACTOR 41-RELATED"/>
    <property type="match status" value="1"/>
</dbReference>
<dbReference type="FunFam" id="2.20.25.80:FF:000009">
    <property type="entry name" value="WRKY transcription factor 53"/>
    <property type="match status" value="1"/>
</dbReference>
<dbReference type="PROSITE" id="PS50811">
    <property type="entry name" value="WRKY"/>
    <property type="match status" value="1"/>
</dbReference>
<dbReference type="InterPro" id="IPR036576">
    <property type="entry name" value="WRKY_dom_sf"/>
</dbReference>
<evidence type="ECO:0000256" key="3">
    <source>
        <dbReference type="ARBA" id="ARBA00023125"/>
    </source>
</evidence>
<dbReference type="Pfam" id="PF03106">
    <property type="entry name" value="WRKY"/>
    <property type="match status" value="1"/>
</dbReference>
<dbReference type="PANTHER" id="PTHR32096">
    <property type="entry name" value="WRKY TRANSCRIPTION FACTOR 30-RELATED-RELATED"/>
    <property type="match status" value="1"/>
</dbReference>
<dbReference type="Gene3D" id="2.20.25.80">
    <property type="entry name" value="WRKY domain"/>
    <property type="match status" value="1"/>
</dbReference>
<evidence type="ECO:0000256" key="7">
    <source>
        <dbReference type="SAM" id="MobiDB-lite"/>
    </source>
</evidence>